<evidence type="ECO:0000256" key="4">
    <source>
        <dbReference type="ARBA" id="ARBA00022741"/>
    </source>
</evidence>
<dbReference type="AlphaFoldDB" id="A0A4R6YUE1"/>
<dbReference type="PANTHER" id="PTHR43284">
    <property type="entry name" value="ASPARAGINE SYNTHETASE (GLUTAMINE-HYDROLYZING)"/>
    <property type="match status" value="1"/>
</dbReference>
<dbReference type="NCBIfam" id="TIGR01536">
    <property type="entry name" value="asn_synth_AEB"/>
    <property type="match status" value="1"/>
</dbReference>
<dbReference type="GO" id="GO:0006529">
    <property type="term" value="P:asparagine biosynthetic process"/>
    <property type="evidence" value="ECO:0007669"/>
    <property type="project" value="InterPro"/>
</dbReference>
<reference evidence="11 12" key="1">
    <citation type="submission" date="2019-03" db="EMBL/GenBank/DDBJ databases">
        <title>Genomic Encyclopedia of Type Strains, Phase IV (KMG-IV): sequencing the most valuable type-strain genomes for metagenomic binning, comparative biology and taxonomic classification.</title>
        <authorList>
            <person name="Goeker M."/>
        </authorList>
    </citation>
    <scope>NUCLEOTIDE SEQUENCE [LARGE SCALE GENOMIC DNA]</scope>
    <source>
        <strain evidence="11 12">DSM 21667</strain>
    </source>
</reference>
<protein>
    <recommendedName>
        <fullName evidence="3">asparagine synthase (glutamine-hydrolyzing)</fullName>
        <ecNumber evidence="3">6.3.5.4</ecNumber>
    </recommendedName>
</protein>
<feature type="domain" description="Glutamine amidotransferase type-2" evidence="10">
    <location>
        <begin position="1"/>
        <end position="190"/>
    </location>
</feature>
<evidence type="ECO:0000259" key="10">
    <source>
        <dbReference type="PROSITE" id="PS51278"/>
    </source>
</evidence>
<comment type="pathway">
    <text evidence="1">Amino-acid biosynthesis; L-asparagine biosynthesis; L-asparagine from L-aspartate (L-Gln route): step 1/1.</text>
</comment>
<dbReference type="InterPro" id="IPR017932">
    <property type="entry name" value="GATase_2_dom"/>
</dbReference>
<dbReference type="SUPFAM" id="SSF56235">
    <property type="entry name" value="N-terminal nucleophile aminohydrolases (Ntn hydrolases)"/>
    <property type="match status" value="1"/>
</dbReference>
<dbReference type="InterPro" id="IPR006426">
    <property type="entry name" value="Asn_synth_AEB"/>
</dbReference>
<dbReference type="InterPro" id="IPR033738">
    <property type="entry name" value="AsnB_N"/>
</dbReference>
<organism evidence="11 12">
    <name type="scientific">Tahibacter aquaticus</name>
    <dbReference type="NCBI Taxonomy" id="520092"/>
    <lineage>
        <taxon>Bacteria</taxon>
        <taxon>Pseudomonadati</taxon>
        <taxon>Pseudomonadota</taxon>
        <taxon>Gammaproteobacteria</taxon>
        <taxon>Lysobacterales</taxon>
        <taxon>Rhodanobacteraceae</taxon>
        <taxon>Tahibacter</taxon>
    </lineage>
</organism>
<keyword evidence="5 8" id="KW-0067">ATP-binding</keyword>
<evidence type="ECO:0000256" key="9">
    <source>
        <dbReference type="PIRSR" id="PIRSR001589-3"/>
    </source>
</evidence>
<dbReference type="InterPro" id="IPR001962">
    <property type="entry name" value="Asn_synthase"/>
</dbReference>
<comment type="caution">
    <text evidence="11">The sequence shown here is derived from an EMBL/GenBank/DDBJ whole genome shotgun (WGS) entry which is preliminary data.</text>
</comment>
<dbReference type="Pfam" id="PF13537">
    <property type="entry name" value="GATase_7"/>
    <property type="match status" value="1"/>
</dbReference>
<sequence length="595" mass="65773">MAAALRHRGPDEGGNFAAPGVAMGFTRLSIIDLATGNQPHSNATGEIVSIVNGEIYNYRELRAQLEARGHRFRTRCDVEVVVHLYEEYGLDFANRLNGQFAFALYDARTHRLILGRDQTGIAPLFHARVGDALLFGSEIKALLAHPKIERRLNLRALDQILTFPGMRSPTTMFEGVEALPPGHLLVADASGTRLRQYWDLVYPTDPAPAPADAGDHVEQVDALLRAAVARRLAADVPVGLYLSGGLDSSLIGALARKAAPDQVFHSFSITFPDATIDERAPQRAMAAALGTVHHEIEFSADEIARRLRDAVVAAEAPLKESYDTCSLALSQLVRDSGHKVVLTGEGADELFGGYVGYRLDAAGEPRGVAEGLEAMLEDELRAELWGDAGFFYERDYALFRETKSGLYSADVAARLADFDATREPAVDHARMIGRNRLHQRSYADFKLRMADHLLADHGDRVAYAHSVEARYPFLDAELIDFMTRVPPGLLVRDGTEKWLLRQVALRHLPPELARREKFGFVAPGAAYLLQQRIPWVEELLSPETIRRQNIFDADTVQRLRAQQMQGGARPNATFDTDVLMLVLTLGLFLDAFGFD</sequence>
<dbReference type="GO" id="GO:0004066">
    <property type="term" value="F:asparagine synthase (glutamine-hydrolyzing) activity"/>
    <property type="evidence" value="ECO:0007669"/>
    <property type="project" value="UniProtKB-EC"/>
</dbReference>
<dbReference type="InterPro" id="IPR051786">
    <property type="entry name" value="ASN_synthetase/amidase"/>
</dbReference>
<dbReference type="CDD" id="cd00712">
    <property type="entry name" value="AsnB"/>
    <property type="match status" value="1"/>
</dbReference>
<accession>A0A4R6YUE1</accession>
<evidence type="ECO:0000313" key="11">
    <source>
        <dbReference type="EMBL" id="TDR42083.1"/>
    </source>
</evidence>
<dbReference type="SUPFAM" id="SSF52402">
    <property type="entry name" value="Adenine nucleotide alpha hydrolases-like"/>
    <property type="match status" value="1"/>
</dbReference>
<evidence type="ECO:0000256" key="1">
    <source>
        <dbReference type="ARBA" id="ARBA00005187"/>
    </source>
</evidence>
<evidence type="ECO:0000256" key="7">
    <source>
        <dbReference type="ARBA" id="ARBA00048741"/>
    </source>
</evidence>
<keyword evidence="4 8" id="KW-0547">Nucleotide-binding</keyword>
<dbReference type="PROSITE" id="PS51278">
    <property type="entry name" value="GATASE_TYPE_2"/>
    <property type="match status" value="1"/>
</dbReference>
<feature type="site" description="Important for beta-aspartyl-AMP intermediate formation" evidence="9">
    <location>
        <position position="345"/>
    </location>
</feature>
<comment type="catalytic activity">
    <reaction evidence="7">
        <text>L-aspartate + L-glutamine + ATP + H2O = L-asparagine + L-glutamate + AMP + diphosphate + H(+)</text>
        <dbReference type="Rhea" id="RHEA:12228"/>
        <dbReference type="ChEBI" id="CHEBI:15377"/>
        <dbReference type="ChEBI" id="CHEBI:15378"/>
        <dbReference type="ChEBI" id="CHEBI:29985"/>
        <dbReference type="ChEBI" id="CHEBI:29991"/>
        <dbReference type="ChEBI" id="CHEBI:30616"/>
        <dbReference type="ChEBI" id="CHEBI:33019"/>
        <dbReference type="ChEBI" id="CHEBI:58048"/>
        <dbReference type="ChEBI" id="CHEBI:58359"/>
        <dbReference type="ChEBI" id="CHEBI:456215"/>
        <dbReference type="EC" id="6.3.5.4"/>
    </reaction>
</comment>
<dbReference type="Pfam" id="PF00733">
    <property type="entry name" value="Asn_synthase"/>
    <property type="match status" value="1"/>
</dbReference>
<proteinExistence type="inferred from homology"/>
<dbReference type="EC" id="6.3.5.4" evidence="3"/>
<name>A0A4R6YUE1_9GAMM</name>
<feature type="binding site" evidence="8">
    <location>
        <position position="77"/>
    </location>
    <ligand>
        <name>L-glutamine</name>
        <dbReference type="ChEBI" id="CHEBI:58359"/>
    </ligand>
</feature>
<evidence type="ECO:0000313" key="12">
    <source>
        <dbReference type="Proteomes" id="UP000295293"/>
    </source>
</evidence>
<evidence type="ECO:0000256" key="3">
    <source>
        <dbReference type="ARBA" id="ARBA00012737"/>
    </source>
</evidence>
<dbReference type="GO" id="GO:0005829">
    <property type="term" value="C:cytosol"/>
    <property type="evidence" value="ECO:0007669"/>
    <property type="project" value="TreeGrafter"/>
</dbReference>
<dbReference type="Proteomes" id="UP000295293">
    <property type="component" value="Unassembled WGS sequence"/>
</dbReference>
<dbReference type="Gene3D" id="3.60.20.10">
    <property type="entry name" value="Glutamine Phosphoribosylpyrophosphate, subunit 1, domain 1"/>
    <property type="match status" value="1"/>
</dbReference>
<feature type="binding site" evidence="8">
    <location>
        <position position="269"/>
    </location>
    <ligand>
        <name>ATP</name>
        <dbReference type="ChEBI" id="CHEBI:30616"/>
    </ligand>
</feature>
<dbReference type="GO" id="GO:0005524">
    <property type="term" value="F:ATP binding"/>
    <property type="evidence" value="ECO:0007669"/>
    <property type="project" value="UniProtKB-KW"/>
</dbReference>
<evidence type="ECO:0000256" key="2">
    <source>
        <dbReference type="ARBA" id="ARBA00005752"/>
    </source>
</evidence>
<dbReference type="InterPro" id="IPR014729">
    <property type="entry name" value="Rossmann-like_a/b/a_fold"/>
</dbReference>
<keyword evidence="12" id="KW-1185">Reference proteome</keyword>
<dbReference type="PIRSF" id="PIRSF001589">
    <property type="entry name" value="Asn_synthetase_glu-h"/>
    <property type="match status" value="1"/>
</dbReference>
<evidence type="ECO:0000256" key="5">
    <source>
        <dbReference type="ARBA" id="ARBA00022840"/>
    </source>
</evidence>
<dbReference type="InterPro" id="IPR029055">
    <property type="entry name" value="Ntn_hydrolases_N"/>
</dbReference>
<evidence type="ECO:0000256" key="6">
    <source>
        <dbReference type="ARBA" id="ARBA00022962"/>
    </source>
</evidence>
<gene>
    <name evidence="11" type="ORF">DFR29_109139</name>
</gene>
<dbReference type="CDD" id="cd01991">
    <property type="entry name" value="Asn_synthase_B_C"/>
    <property type="match status" value="1"/>
</dbReference>
<keyword evidence="6" id="KW-0315">Glutamine amidotransferase</keyword>
<dbReference type="EMBL" id="SNZH01000009">
    <property type="protein sequence ID" value="TDR42083.1"/>
    <property type="molecule type" value="Genomic_DNA"/>
</dbReference>
<dbReference type="PANTHER" id="PTHR43284:SF1">
    <property type="entry name" value="ASPARAGINE SYNTHETASE"/>
    <property type="match status" value="1"/>
</dbReference>
<evidence type="ECO:0000256" key="8">
    <source>
        <dbReference type="PIRSR" id="PIRSR001589-2"/>
    </source>
</evidence>
<comment type="similarity">
    <text evidence="2">Belongs to the asparagine synthetase family.</text>
</comment>
<dbReference type="Gene3D" id="3.40.50.620">
    <property type="entry name" value="HUPs"/>
    <property type="match status" value="1"/>
</dbReference>